<evidence type="ECO:0000313" key="9">
    <source>
        <dbReference type="Proteomes" id="UP001165565"/>
    </source>
</evidence>
<dbReference type="EMBL" id="JANFAV010000008">
    <property type="protein sequence ID" value="MCW6535652.1"/>
    <property type="molecule type" value="Genomic_DNA"/>
</dbReference>
<sequence length="348" mass="36696">MSETPAPRDGAPRDGSLIERAAQIYDFDAQFRVRRGASLLSTRTASEPQPEAHSFLDDAPPPPPGAETLSREAALTLAAIPLELRDFGMSDEDDEAAASPAPSDVIAIDRALLAAKGMLVPGAPVGALAEEFRLVKRQLLLNARSIAMGTPERRARTILVGSGKPGEGKTFCAINLAISLAAERDVEVLLVDADFAKPDVMASLGLSDSTGLLDIIDDPALDPEAFVLKTDVPQLSLLPSGARSHADTELLASARTAEVLDRLLAADPRRIIVFDSPPALAASPASVLALLVAQVMLVVRADRTTEGDVREAVGLLDGCEHISLVLNAVSYEPHRGRFGSYYGQGGRG</sequence>
<dbReference type="RefSeq" id="WP_265269195.1">
    <property type="nucleotide sequence ID" value="NZ_JANFAV010000008.1"/>
</dbReference>
<evidence type="ECO:0000256" key="6">
    <source>
        <dbReference type="SAM" id="MobiDB-lite"/>
    </source>
</evidence>
<accession>A0AA42CR31</accession>
<evidence type="ECO:0000256" key="5">
    <source>
        <dbReference type="ARBA" id="ARBA00023137"/>
    </source>
</evidence>
<dbReference type="PANTHER" id="PTHR32309">
    <property type="entry name" value="TYROSINE-PROTEIN KINASE"/>
    <property type="match status" value="1"/>
</dbReference>
<evidence type="ECO:0000256" key="2">
    <source>
        <dbReference type="ARBA" id="ARBA00022741"/>
    </source>
</evidence>
<keyword evidence="9" id="KW-1185">Reference proteome</keyword>
<feature type="region of interest" description="Disordered" evidence="6">
    <location>
        <begin position="40"/>
        <end position="68"/>
    </location>
</feature>
<dbReference type="InterPro" id="IPR050445">
    <property type="entry name" value="Bact_polysacc_biosynth/exp"/>
</dbReference>
<dbReference type="CDD" id="cd05387">
    <property type="entry name" value="BY-kinase"/>
    <property type="match status" value="1"/>
</dbReference>
<keyword evidence="1" id="KW-0808">Transferase</keyword>
<organism evidence="8 9">
    <name type="scientific">Sphingomonas lycopersici</name>
    <dbReference type="NCBI Taxonomy" id="2951807"/>
    <lineage>
        <taxon>Bacteria</taxon>
        <taxon>Pseudomonadati</taxon>
        <taxon>Pseudomonadota</taxon>
        <taxon>Alphaproteobacteria</taxon>
        <taxon>Sphingomonadales</taxon>
        <taxon>Sphingomonadaceae</taxon>
        <taxon>Sphingomonas</taxon>
    </lineage>
</organism>
<gene>
    <name evidence="8" type="ORF">NEE01_12770</name>
</gene>
<dbReference type="InterPro" id="IPR005702">
    <property type="entry name" value="Wzc-like_C"/>
</dbReference>
<dbReference type="InterPro" id="IPR027417">
    <property type="entry name" value="P-loop_NTPase"/>
</dbReference>
<dbReference type="InterPro" id="IPR025669">
    <property type="entry name" value="AAA_dom"/>
</dbReference>
<evidence type="ECO:0000313" key="8">
    <source>
        <dbReference type="EMBL" id="MCW6535652.1"/>
    </source>
</evidence>
<feature type="domain" description="AAA" evidence="7">
    <location>
        <begin position="156"/>
        <end position="299"/>
    </location>
</feature>
<evidence type="ECO:0000256" key="1">
    <source>
        <dbReference type="ARBA" id="ARBA00022679"/>
    </source>
</evidence>
<dbReference type="PANTHER" id="PTHR32309:SF31">
    <property type="entry name" value="CAPSULAR EXOPOLYSACCHARIDE FAMILY"/>
    <property type="match status" value="1"/>
</dbReference>
<name>A0AA42CR31_9SPHN</name>
<dbReference type="Proteomes" id="UP001165565">
    <property type="component" value="Unassembled WGS sequence"/>
</dbReference>
<dbReference type="Pfam" id="PF13614">
    <property type="entry name" value="AAA_31"/>
    <property type="match status" value="1"/>
</dbReference>
<keyword evidence="5" id="KW-0829">Tyrosine-protein kinase</keyword>
<evidence type="ECO:0000256" key="3">
    <source>
        <dbReference type="ARBA" id="ARBA00022777"/>
    </source>
</evidence>
<evidence type="ECO:0000256" key="4">
    <source>
        <dbReference type="ARBA" id="ARBA00022840"/>
    </source>
</evidence>
<dbReference type="Gene3D" id="3.40.50.300">
    <property type="entry name" value="P-loop containing nucleotide triphosphate hydrolases"/>
    <property type="match status" value="1"/>
</dbReference>
<dbReference type="AlphaFoldDB" id="A0AA42CR31"/>
<comment type="caution">
    <text evidence="8">The sequence shown here is derived from an EMBL/GenBank/DDBJ whole genome shotgun (WGS) entry which is preliminary data.</text>
</comment>
<keyword evidence="4" id="KW-0067">ATP-binding</keyword>
<protein>
    <submittedName>
        <fullName evidence="8">AAA family ATPase</fullName>
    </submittedName>
</protein>
<proteinExistence type="predicted"/>
<keyword evidence="3" id="KW-0418">Kinase</keyword>
<evidence type="ECO:0000259" key="7">
    <source>
        <dbReference type="Pfam" id="PF13614"/>
    </source>
</evidence>
<dbReference type="SUPFAM" id="SSF52540">
    <property type="entry name" value="P-loop containing nucleoside triphosphate hydrolases"/>
    <property type="match status" value="1"/>
</dbReference>
<keyword evidence="2" id="KW-0547">Nucleotide-binding</keyword>
<reference evidence="8" key="1">
    <citation type="submission" date="2022-06" db="EMBL/GenBank/DDBJ databases">
        <title>Sphingomonas sp. nov. isolated from rhizosphere soil of tomato.</title>
        <authorList>
            <person name="Dong H."/>
            <person name="Gao R."/>
        </authorList>
    </citation>
    <scope>NUCLEOTIDE SEQUENCE</scope>
    <source>
        <strain evidence="8">MMSM24</strain>
    </source>
</reference>